<dbReference type="RefSeq" id="WP_097969581.1">
    <property type="nucleotide sequence ID" value="NZ_NUBH01000063.1"/>
</dbReference>
<evidence type="ECO:0000313" key="2">
    <source>
        <dbReference type="Proteomes" id="UP000219775"/>
    </source>
</evidence>
<organism evidence="1 2">
    <name type="scientific">Bacillus pseudomycoides</name>
    <dbReference type="NCBI Taxonomy" id="64104"/>
    <lineage>
        <taxon>Bacteria</taxon>
        <taxon>Bacillati</taxon>
        <taxon>Bacillota</taxon>
        <taxon>Bacilli</taxon>
        <taxon>Bacillales</taxon>
        <taxon>Bacillaceae</taxon>
        <taxon>Bacillus</taxon>
        <taxon>Bacillus cereus group</taxon>
    </lineage>
</organism>
<sequence>MEKYKIVNLDNYYNNCGFTKKEEINRGNLTFNGTSFPLEDDFENFPNYKEVPLKFSKYNGNDNIELEGQTIHLDGEYTVKKIYIVGLSVYGDYFDELYLHKGEKLVETTKLKLTCTSSDSPCFENKELLKYDSLNNIKKGVLNIPSKIWLDEIELPQPAVIDSIKFEDNPFMHVFSITLEIA</sequence>
<comment type="caution">
    <text evidence="1">The sequence shown here is derived from an EMBL/GenBank/DDBJ whole genome shotgun (WGS) entry which is preliminary data.</text>
</comment>
<protein>
    <submittedName>
        <fullName evidence="1">Uncharacterized protein</fullName>
    </submittedName>
</protein>
<accession>A0A2A8C0I7</accession>
<dbReference type="Proteomes" id="UP000219775">
    <property type="component" value="Unassembled WGS sequence"/>
</dbReference>
<name>A0A2A8C0I7_9BACI</name>
<dbReference type="EMBL" id="NUDP01000089">
    <property type="protein sequence ID" value="PEM66582.1"/>
    <property type="molecule type" value="Genomic_DNA"/>
</dbReference>
<reference evidence="1 2" key="1">
    <citation type="submission" date="2017-09" db="EMBL/GenBank/DDBJ databases">
        <title>Large-scale bioinformatics analysis of Bacillus genomes uncovers conserved roles of natural products in bacterial physiology.</title>
        <authorList>
            <consortium name="Agbiome Team Llc"/>
            <person name="Bleich R.M."/>
            <person name="Grubbs K.J."/>
            <person name="Santa Maria K.C."/>
            <person name="Allen S.E."/>
            <person name="Farag S."/>
            <person name="Shank E.A."/>
            <person name="Bowers A."/>
        </authorList>
    </citation>
    <scope>NUCLEOTIDE SEQUENCE [LARGE SCALE GENOMIC DNA]</scope>
    <source>
        <strain evidence="1 2">AFS009893</strain>
    </source>
</reference>
<gene>
    <name evidence="1" type="ORF">CN613_22160</name>
</gene>
<dbReference type="AlphaFoldDB" id="A0A2A8C0I7"/>
<proteinExistence type="predicted"/>
<evidence type="ECO:0000313" key="1">
    <source>
        <dbReference type="EMBL" id="PEM66582.1"/>
    </source>
</evidence>